<accession>A0ABR9XJN0</accession>
<gene>
    <name evidence="4" type="ORF">IRJ18_14540</name>
</gene>
<dbReference type="PANTHER" id="PTHR48081">
    <property type="entry name" value="AB HYDROLASE SUPERFAMILY PROTEIN C4A8.06C"/>
    <property type="match status" value="1"/>
</dbReference>
<dbReference type="SUPFAM" id="SSF53474">
    <property type="entry name" value="alpha/beta-Hydrolases"/>
    <property type="match status" value="1"/>
</dbReference>
<name>A0ABR9XJN0_9SPHI</name>
<dbReference type="InterPro" id="IPR049492">
    <property type="entry name" value="BD-FAE-like_dom"/>
</dbReference>
<dbReference type="EMBL" id="JADFFM010000002">
    <property type="protein sequence ID" value="MBE9667589.1"/>
    <property type="molecule type" value="Genomic_DNA"/>
</dbReference>
<dbReference type="InterPro" id="IPR029058">
    <property type="entry name" value="AB_hydrolase_fold"/>
</dbReference>
<dbReference type="Gene3D" id="3.40.50.1820">
    <property type="entry name" value="alpha/beta hydrolase"/>
    <property type="match status" value="1"/>
</dbReference>
<evidence type="ECO:0000313" key="5">
    <source>
        <dbReference type="Proteomes" id="UP000632774"/>
    </source>
</evidence>
<protein>
    <submittedName>
        <fullName evidence="4">Alpha/beta hydrolase</fullName>
    </submittedName>
</protein>
<dbReference type="Proteomes" id="UP000632774">
    <property type="component" value="Unassembled WGS sequence"/>
</dbReference>
<feature type="chain" id="PRO_5045793836" evidence="2">
    <location>
        <begin position="20"/>
        <end position="296"/>
    </location>
</feature>
<feature type="signal peptide" evidence="2">
    <location>
        <begin position="1"/>
        <end position="19"/>
    </location>
</feature>
<comment type="caution">
    <text evidence="4">The sequence shown here is derived from an EMBL/GenBank/DDBJ whole genome shotgun (WGS) entry which is preliminary data.</text>
</comment>
<evidence type="ECO:0000259" key="3">
    <source>
        <dbReference type="Pfam" id="PF20434"/>
    </source>
</evidence>
<evidence type="ECO:0000313" key="4">
    <source>
        <dbReference type="EMBL" id="MBE9667589.1"/>
    </source>
</evidence>
<dbReference type="InterPro" id="IPR050300">
    <property type="entry name" value="GDXG_lipolytic_enzyme"/>
</dbReference>
<dbReference type="RefSeq" id="WP_194107046.1">
    <property type="nucleotide sequence ID" value="NZ_JADFFM010000002.1"/>
</dbReference>
<dbReference type="GO" id="GO:0016787">
    <property type="term" value="F:hydrolase activity"/>
    <property type="evidence" value="ECO:0007669"/>
    <property type="project" value="UniProtKB-KW"/>
</dbReference>
<evidence type="ECO:0000256" key="1">
    <source>
        <dbReference type="ARBA" id="ARBA00022801"/>
    </source>
</evidence>
<reference evidence="4 5" key="1">
    <citation type="submission" date="2020-10" db="EMBL/GenBank/DDBJ databases">
        <title>Mucilaginibacter mali sp. nov., isolated from rhizosphere soil of apple orchard.</title>
        <authorList>
            <person name="Lee J.-S."/>
            <person name="Kim H.S."/>
            <person name="Kim J.-S."/>
        </authorList>
    </citation>
    <scope>NUCLEOTIDE SEQUENCE [LARGE SCALE GENOMIC DNA]</scope>
    <source>
        <strain evidence="4 5">KCTC 23157</strain>
    </source>
</reference>
<keyword evidence="5" id="KW-1185">Reference proteome</keyword>
<keyword evidence="1 4" id="KW-0378">Hydrolase</keyword>
<proteinExistence type="predicted"/>
<evidence type="ECO:0000256" key="2">
    <source>
        <dbReference type="SAM" id="SignalP"/>
    </source>
</evidence>
<sequence length="296" mass="32218">MKRLLSMILPVLITIAATAQDTAKVPAKVILPAGYSAQIDVVYTRVNGWEGRADLYLPAKEKGPSPMVINIHGGGWNHGKKEEQTGFGSFFKKGYAVANMEYRLVQAAPAPAAIEDTRCMLIYIIEHANELNVDVNKIVIMGGSAGAHLALMAGLLENDHRFDTNCPTNKTIKVAAIIDQYGIADVWDWGYGTHITSKSAVNWLGAHAKDQAFAQSVSPISYVKKTSPPTLIVHGDADPVVPYQQSVDLYKKFQDMGVKSDFLTVPGGQHGKFDPDQKKVVSAKIMEFLKSAGIHQ</sequence>
<keyword evidence="2" id="KW-0732">Signal</keyword>
<dbReference type="Pfam" id="PF20434">
    <property type="entry name" value="BD-FAE"/>
    <property type="match status" value="1"/>
</dbReference>
<organism evidence="4 5">
    <name type="scientific">Mucilaginibacter boryungensis</name>
    <dbReference type="NCBI Taxonomy" id="768480"/>
    <lineage>
        <taxon>Bacteria</taxon>
        <taxon>Pseudomonadati</taxon>
        <taxon>Bacteroidota</taxon>
        <taxon>Sphingobacteriia</taxon>
        <taxon>Sphingobacteriales</taxon>
        <taxon>Sphingobacteriaceae</taxon>
        <taxon>Mucilaginibacter</taxon>
    </lineage>
</organism>
<feature type="domain" description="BD-FAE-like" evidence="3">
    <location>
        <begin position="54"/>
        <end position="252"/>
    </location>
</feature>
<dbReference type="PANTHER" id="PTHR48081:SF13">
    <property type="entry name" value="ALPHA_BETA HYDROLASE"/>
    <property type="match status" value="1"/>
</dbReference>